<dbReference type="Gene3D" id="3.50.50.100">
    <property type="match status" value="1"/>
</dbReference>
<dbReference type="Pfam" id="PF07992">
    <property type="entry name" value="Pyr_redox_2"/>
    <property type="match status" value="1"/>
</dbReference>
<dbReference type="InterPro" id="IPR051169">
    <property type="entry name" value="NADH-Q_oxidoreductase"/>
</dbReference>
<dbReference type="InterPro" id="IPR023753">
    <property type="entry name" value="FAD/NAD-binding_dom"/>
</dbReference>
<dbReference type="OrthoDB" id="9767928at2"/>
<feature type="domain" description="FAD/NAD(P)-binding" evidence="5">
    <location>
        <begin position="90"/>
        <end position="389"/>
    </location>
</feature>
<dbReference type="GO" id="GO:0019646">
    <property type="term" value="P:aerobic electron transport chain"/>
    <property type="evidence" value="ECO:0007669"/>
    <property type="project" value="TreeGrafter"/>
</dbReference>
<dbReference type="EMBL" id="QMIF01000017">
    <property type="protein sequence ID" value="TVM31247.1"/>
    <property type="molecule type" value="Genomic_DNA"/>
</dbReference>
<dbReference type="Proteomes" id="UP000434052">
    <property type="component" value="Unassembled WGS sequence"/>
</dbReference>
<evidence type="ECO:0000256" key="4">
    <source>
        <dbReference type="ARBA" id="ARBA00023002"/>
    </source>
</evidence>
<dbReference type="GO" id="GO:0003955">
    <property type="term" value="F:NAD(P)H dehydrogenase (quinone) activity"/>
    <property type="evidence" value="ECO:0007669"/>
    <property type="project" value="TreeGrafter"/>
</dbReference>
<dbReference type="PANTHER" id="PTHR42913">
    <property type="entry name" value="APOPTOSIS-INDUCING FACTOR 1"/>
    <property type="match status" value="1"/>
</dbReference>
<comment type="cofactor">
    <cofactor evidence="1">
        <name>FAD</name>
        <dbReference type="ChEBI" id="CHEBI:57692"/>
    </cofactor>
</comment>
<keyword evidence="3" id="KW-0274">FAD</keyword>
<name>A0A6P1ZDZ0_9BACT</name>
<keyword evidence="4" id="KW-0560">Oxidoreductase</keyword>
<evidence type="ECO:0000313" key="7">
    <source>
        <dbReference type="Proteomes" id="UP000434052"/>
    </source>
</evidence>
<evidence type="ECO:0000259" key="5">
    <source>
        <dbReference type="Pfam" id="PF07992"/>
    </source>
</evidence>
<dbReference type="PANTHER" id="PTHR42913:SF9">
    <property type="entry name" value="SLR1591 PROTEIN"/>
    <property type="match status" value="1"/>
</dbReference>
<evidence type="ECO:0000313" key="6">
    <source>
        <dbReference type="EMBL" id="TVM31247.1"/>
    </source>
</evidence>
<dbReference type="SUPFAM" id="SSF51905">
    <property type="entry name" value="FAD/NAD(P)-binding domain"/>
    <property type="match status" value="2"/>
</dbReference>
<evidence type="ECO:0000256" key="1">
    <source>
        <dbReference type="ARBA" id="ARBA00001974"/>
    </source>
</evidence>
<evidence type="ECO:0000256" key="2">
    <source>
        <dbReference type="ARBA" id="ARBA00022630"/>
    </source>
</evidence>
<evidence type="ECO:0000256" key="3">
    <source>
        <dbReference type="ARBA" id="ARBA00022827"/>
    </source>
</evidence>
<proteinExistence type="predicted"/>
<organism evidence="6 7">
    <name type="scientific">Oceanidesulfovibrio marinus</name>
    <dbReference type="NCBI Taxonomy" id="370038"/>
    <lineage>
        <taxon>Bacteria</taxon>
        <taxon>Pseudomonadati</taxon>
        <taxon>Thermodesulfobacteriota</taxon>
        <taxon>Desulfovibrionia</taxon>
        <taxon>Desulfovibrionales</taxon>
        <taxon>Desulfovibrionaceae</taxon>
        <taxon>Oceanidesulfovibrio</taxon>
    </lineage>
</organism>
<gene>
    <name evidence="6" type="ORF">DQK91_19245</name>
</gene>
<reference evidence="6 7" key="1">
    <citation type="submission" date="2018-06" db="EMBL/GenBank/DDBJ databases">
        <title>Complete genome of Desulfovibrio marinus P48SEP.</title>
        <authorList>
            <person name="Crispim J.S."/>
            <person name="Vidigal P.M.P."/>
            <person name="Silva L.C.F."/>
            <person name="Araujo L.C."/>
            <person name="Laguardia C.N."/>
            <person name="Dias R.S."/>
            <person name="Sousa M.P."/>
            <person name="Paula S.O."/>
            <person name="Silva C."/>
        </authorList>
    </citation>
    <scope>NUCLEOTIDE SEQUENCE [LARGE SCALE GENOMIC DNA]</scope>
    <source>
        <strain evidence="6 7">P48SEP</strain>
    </source>
</reference>
<protein>
    <submittedName>
        <fullName evidence="6">Pyridine nucleotide-disulfide oxidoreductase</fullName>
    </submittedName>
</protein>
<dbReference type="InterPro" id="IPR036188">
    <property type="entry name" value="FAD/NAD-bd_sf"/>
</dbReference>
<dbReference type="AlphaFoldDB" id="A0A6P1ZDZ0"/>
<sequence length="466" mass="49900">MELVLGLRILRDSVPQDALQGTTGPLPSFWSPGEPCSPGRRRHFFNLSPENLSITPPWPCAGRLFDYNAGWMIRPKPFSGVSPMPMRGKRLVLLGAGHAHLPILARLPKLIEAGVQVTVVGPAPFHYYSGMAPGLLSGRYALKETRFPMRCIVELAGGEFLEDTVTIIRATRRELVLASGATLPYDVASFNIGSEIVSLPGMDAGPAVFKVKPIQNVNRLHDMVVRMFAEQETVRVVVVGGGPAGVEMSGNLVTLAQRNEASKLLDLTLIAGSKVLHNAPAAARRIAANALHAHGVAIMEGERAEEVTAEGVRTDSDRVHPANIVVLALGTSAPSVFKDSGLPVGSDGGLEVDDHLRCPDFPELLGGGDCVCPGGEVIPRVGVHAVREGPLLADNIETTLVDSGALKTFTPQQRFMLLYNLGDGSAVFNKWGVALRSRLFMLLKDYIDRGFMRSAMPGWAAAACAE</sequence>
<keyword evidence="2" id="KW-0285">Flavoprotein</keyword>
<comment type="caution">
    <text evidence="6">The sequence shown here is derived from an EMBL/GenBank/DDBJ whole genome shotgun (WGS) entry which is preliminary data.</text>
</comment>
<accession>A0A6P1ZDZ0</accession>